<dbReference type="STRING" id="104663.SAMN04488121_11568"/>
<evidence type="ECO:0000313" key="2">
    <source>
        <dbReference type="Proteomes" id="UP000199045"/>
    </source>
</evidence>
<dbReference type="AlphaFoldDB" id="A0A1G8DPY0"/>
<reference evidence="1 2" key="1">
    <citation type="submission" date="2016-10" db="EMBL/GenBank/DDBJ databases">
        <authorList>
            <person name="de Groot N.N."/>
        </authorList>
    </citation>
    <scope>NUCLEOTIDE SEQUENCE [LARGE SCALE GENOMIC DNA]</scope>
    <source>
        <strain evidence="1 2">DSM 527</strain>
    </source>
</reference>
<dbReference type="RefSeq" id="WP_089838772.1">
    <property type="nucleotide sequence ID" value="NZ_FNBN01000015.1"/>
</dbReference>
<dbReference type="EMBL" id="FNBN01000015">
    <property type="protein sequence ID" value="SDH59695.1"/>
    <property type="molecule type" value="Genomic_DNA"/>
</dbReference>
<name>A0A1G8DPY0_CHIFI</name>
<sequence>MEFNKVRELLDRYWDGTSTLEEEEALRSFFSRDIANLPADLKEAQPLFSYFAAERDIPMPVFPDIEIAVAQPQTPARPVKQMIWQHWMKYAAVLLIAVGIGYAIRQAESRHDQIAVAVSEQDTFDDPEKAFAVTQKALQLLSRNLNKGTAQMQKLAYFNEATEKIKAN</sequence>
<accession>A0A1G8DPY0</accession>
<evidence type="ECO:0000313" key="1">
    <source>
        <dbReference type="EMBL" id="SDH59695.1"/>
    </source>
</evidence>
<proteinExistence type="predicted"/>
<dbReference type="OrthoDB" id="667398at2"/>
<protein>
    <submittedName>
        <fullName evidence="1">Uncharacterized protein</fullName>
    </submittedName>
</protein>
<dbReference type="Proteomes" id="UP000199045">
    <property type="component" value="Unassembled WGS sequence"/>
</dbReference>
<organism evidence="1 2">
    <name type="scientific">Chitinophaga filiformis</name>
    <name type="common">Myxococcus filiformis</name>
    <name type="synonym">Flexibacter filiformis</name>
    <dbReference type="NCBI Taxonomy" id="104663"/>
    <lineage>
        <taxon>Bacteria</taxon>
        <taxon>Pseudomonadati</taxon>
        <taxon>Bacteroidota</taxon>
        <taxon>Chitinophagia</taxon>
        <taxon>Chitinophagales</taxon>
        <taxon>Chitinophagaceae</taxon>
        <taxon>Chitinophaga</taxon>
    </lineage>
</organism>
<gene>
    <name evidence="1" type="ORF">SAMN04488121_11568</name>
</gene>